<evidence type="ECO:0000256" key="6">
    <source>
        <dbReference type="ARBA" id="ARBA00023316"/>
    </source>
</evidence>
<dbReference type="PANTHER" id="PTHR47561:SF1">
    <property type="entry name" value="POLYSACCHARIDE DEACETYLASE FAMILY PROTEIN (AFU_ORTHOLOGUE AFUA_6G05030)"/>
    <property type="match status" value="1"/>
</dbReference>
<dbReference type="PROSITE" id="PS51677">
    <property type="entry name" value="NODB"/>
    <property type="match status" value="1"/>
</dbReference>
<evidence type="ECO:0000256" key="2">
    <source>
        <dbReference type="ARBA" id="ARBA00022475"/>
    </source>
</evidence>
<accession>A0A165SZT2</accession>
<protein>
    <submittedName>
        <fullName evidence="8">Glucose 1-dehydrogenase</fullName>
    </submittedName>
</protein>
<dbReference type="GO" id="GO:0098552">
    <property type="term" value="C:side of membrane"/>
    <property type="evidence" value="ECO:0007669"/>
    <property type="project" value="UniProtKB-KW"/>
</dbReference>
<keyword evidence="4" id="KW-0472">Membrane</keyword>
<dbReference type="Proteomes" id="UP000076761">
    <property type="component" value="Unassembled WGS sequence"/>
</dbReference>
<evidence type="ECO:0000259" key="7">
    <source>
        <dbReference type="PROSITE" id="PS51677"/>
    </source>
</evidence>
<dbReference type="Gene3D" id="3.20.20.370">
    <property type="entry name" value="Glycoside hydrolase/deacetylase"/>
    <property type="match status" value="1"/>
</dbReference>
<dbReference type="Pfam" id="PF01522">
    <property type="entry name" value="Polysacc_deac_1"/>
    <property type="match status" value="1"/>
</dbReference>
<dbReference type="SUPFAM" id="SSF88713">
    <property type="entry name" value="Glycoside hydrolase/deacetylase"/>
    <property type="match status" value="1"/>
</dbReference>
<evidence type="ECO:0000256" key="1">
    <source>
        <dbReference type="ARBA" id="ARBA00004609"/>
    </source>
</evidence>
<keyword evidence="3" id="KW-0325">Glycoprotein</keyword>
<proteinExistence type="predicted"/>
<organism evidence="8 9">
    <name type="scientific">Neolentinus lepideus HHB14362 ss-1</name>
    <dbReference type="NCBI Taxonomy" id="1314782"/>
    <lineage>
        <taxon>Eukaryota</taxon>
        <taxon>Fungi</taxon>
        <taxon>Dikarya</taxon>
        <taxon>Basidiomycota</taxon>
        <taxon>Agaricomycotina</taxon>
        <taxon>Agaricomycetes</taxon>
        <taxon>Gloeophyllales</taxon>
        <taxon>Gloeophyllaceae</taxon>
        <taxon>Neolentinus</taxon>
    </lineage>
</organism>
<dbReference type="InParanoid" id="A0A165SZT2"/>
<evidence type="ECO:0000256" key="3">
    <source>
        <dbReference type="ARBA" id="ARBA00022622"/>
    </source>
</evidence>
<dbReference type="InterPro" id="IPR002509">
    <property type="entry name" value="NODB_dom"/>
</dbReference>
<evidence type="ECO:0000313" key="8">
    <source>
        <dbReference type="EMBL" id="KZT25919.1"/>
    </source>
</evidence>
<evidence type="ECO:0000256" key="4">
    <source>
        <dbReference type="ARBA" id="ARBA00023136"/>
    </source>
</evidence>
<dbReference type="CDD" id="cd10938">
    <property type="entry name" value="CE4_HpPgdA_like"/>
    <property type="match status" value="1"/>
</dbReference>
<dbReference type="GO" id="GO:0016810">
    <property type="term" value="F:hydrolase activity, acting on carbon-nitrogen (but not peptide) bonds"/>
    <property type="evidence" value="ECO:0007669"/>
    <property type="project" value="InterPro"/>
</dbReference>
<dbReference type="EMBL" id="KV425569">
    <property type="protein sequence ID" value="KZT25919.1"/>
    <property type="molecule type" value="Genomic_DNA"/>
</dbReference>
<dbReference type="InterPro" id="IPR011330">
    <property type="entry name" value="Glyco_hydro/deAcase_b/a-brl"/>
</dbReference>
<keyword evidence="6" id="KW-0961">Cell wall biogenesis/degradation</keyword>
<dbReference type="InterPro" id="IPR037950">
    <property type="entry name" value="PgdA-like"/>
</dbReference>
<dbReference type="AlphaFoldDB" id="A0A165SZT2"/>
<keyword evidence="5" id="KW-0449">Lipoprotein</keyword>
<keyword evidence="9" id="KW-1185">Reference proteome</keyword>
<reference evidence="8 9" key="1">
    <citation type="journal article" date="2016" name="Mol. Biol. Evol.">
        <title>Comparative Genomics of Early-Diverging Mushroom-Forming Fungi Provides Insights into the Origins of Lignocellulose Decay Capabilities.</title>
        <authorList>
            <person name="Nagy L.G."/>
            <person name="Riley R."/>
            <person name="Tritt A."/>
            <person name="Adam C."/>
            <person name="Daum C."/>
            <person name="Floudas D."/>
            <person name="Sun H."/>
            <person name="Yadav J.S."/>
            <person name="Pangilinan J."/>
            <person name="Larsson K.H."/>
            <person name="Matsuura K."/>
            <person name="Barry K."/>
            <person name="Labutti K."/>
            <person name="Kuo R."/>
            <person name="Ohm R.A."/>
            <person name="Bhattacharya S.S."/>
            <person name="Shirouzu T."/>
            <person name="Yoshinaga Y."/>
            <person name="Martin F.M."/>
            <person name="Grigoriev I.V."/>
            <person name="Hibbett D.S."/>
        </authorList>
    </citation>
    <scope>NUCLEOTIDE SEQUENCE [LARGE SCALE GENOMIC DNA]</scope>
    <source>
        <strain evidence="8 9">HHB14362 ss-1</strain>
    </source>
</reference>
<keyword evidence="2" id="KW-1003">Cell membrane</keyword>
<comment type="subcellular location">
    <subcellularLocation>
        <location evidence="1">Cell membrane</location>
        <topology evidence="1">Lipid-anchor</topology>
        <topology evidence="1">GPI-anchor</topology>
    </subcellularLocation>
</comment>
<dbReference type="GO" id="GO:0005975">
    <property type="term" value="P:carbohydrate metabolic process"/>
    <property type="evidence" value="ECO:0007669"/>
    <property type="project" value="InterPro"/>
</dbReference>
<dbReference type="STRING" id="1314782.A0A165SZT2"/>
<dbReference type="GO" id="GO:0005886">
    <property type="term" value="C:plasma membrane"/>
    <property type="evidence" value="ECO:0007669"/>
    <property type="project" value="UniProtKB-SubCell"/>
</dbReference>
<keyword evidence="3" id="KW-0336">GPI-anchor</keyword>
<name>A0A165SZT2_9AGAM</name>
<feature type="domain" description="NodB homology" evidence="7">
    <location>
        <begin position="32"/>
        <end position="237"/>
    </location>
</feature>
<dbReference type="OrthoDB" id="3162524at2759"/>
<dbReference type="GO" id="GO:0071555">
    <property type="term" value="P:cell wall organization"/>
    <property type="evidence" value="ECO:0007669"/>
    <property type="project" value="UniProtKB-KW"/>
</dbReference>
<gene>
    <name evidence="8" type="ORF">NEOLEDRAFT_1132959</name>
</gene>
<evidence type="ECO:0000256" key="5">
    <source>
        <dbReference type="ARBA" id="ARBA00023288"/>
    </source>
</evidence>
<evidence type="ECO:0000313" key="9">
    <source>
        <dbReference type="Proteomes" id="UP000076761"/>
    </source>
</evidence>
<sequence>MASKKRVLIGYGIDVDAVSNWINTRNGQKADATNVSRGVFGATVGVDRLLKLFDKYHIKCTWFAPAHSIESFPKQLAKVRDAGHEIGLHGYTHEWFSALSSQQQRDVMAKSISVITSFTGKRPRGFTGPHWTSTPELVNILEEAGIEYDHTFMHHDCQMYYVPDGSATWTETDLSKDAAEWMKPMTSMKPSKVVEIPANWHLDDWPPFQFVPTQPNTQGYVDPHVIEKLWKEQFDFFYREYDTFIFPITIHPQVSGKPQVILMHERFIEYVNSHEGVEWMTMSQMVDEFKAGGFEGVTVEGGIEL</sequence>
<dbReference type="PANTHER" id="PTHR47561">
    <property type="entry name" value="POLYSACCHARIDE DEACETYLASE FAMILY PROTEIN (AFU_ORTHOLOGUE AFUA_6G05030)"/>
    <property type="match status" value="1"/>
</dbReference>